<evidence type="ECO:0000256" key="3">
    <source>
        <dbReference type="ARBA" id="ARBA00022741"/>
    </source>
</evidence>
<dbReference type="InterPro" id="IPR017441">
    <property type="entry name" value="Protein_kinase_ATP_BS"/>
</dbReference>
<comment type="caution">
    <text evidence="9">The sequence shown here is derived from an EMBL/GenBank/DDBJ whole genome shotgun (WGS) entry which is preliminary data.</text>
</comment>
<evidence type="ECO:0000256" key="6">
    <source>
        <dbReference type="PROSITE-ProRule" id="PRU10141"/>
    </source>
</evidence>
<dbReference type="PANTHER" id="PTHR24345:SF0">
    <property type="entry name" value="CELL CYCLE SERINE_THREONINE-PROTEIN KINASE CDC5_MSD2"/>
    <property type="match status" value="1"/>
</dbReference>
<dbReference type="VEuPathDB" id="MicrosporidiaDB:M153_1630008161"/>
<evidence type="ECO:0000313" key="9">
    <source>
        <dbReference type="EMBL" id="KRH94705.1"/>
    </source>
</evidence>
<keyword evidence="10" id="KW-1185">Reference proteome</keyword>
<evidence type="ECO:0000313" key="10">
    <source>
        <dbReference type="Proteomes" id="UP000051530"/>
    </source>
</evidence>
<evidence type="ECO:0000256" key="5">
    <source>
        <dbReference type="ARBA" id="ARBA00022840"/>
    </source>
</evidence>
<evidence type="ECO:0000259" key="8">
    <source>
        <dbReference type="PROSITE" id="PS50011"/>
    </source>
</evidence>
<dbReference type="AlphaFoldDB" id="A0A0R0M6F0"/>
<dbReference type="PROSITE" id="PS00108">
    <property type="entry name" value="PROTEIN_KINASE_ST"/>
    <property type="match status" value="1"/>
</dbReference>
<dbReference type="GO" id="GO:0005634">
    <property type="term" value="C:nucleus"/>
    <property type="evidence" value="ECO:0007669"/>
    <property type="project" value="TreeGrafter"/>
</dbReference>
<sequence>MSFNYSYKWNNIAIKEKLGEGSFSKVYKIVDINTGEVFALKEIKKFNQKNIQNELLPPNLIHKNILNCKNIFMAERPFQLQILNKSQDEYFMSSDSDVSSSGFSSLDSNMRESMCETELRKEFVYIVSDFCDLTLTQFIRLRNDFLVERMPNGHSICRTSPSERSGFQSDNKKCKSHSYHSIDKNFNENVKNIQNTVFMDTTRKAELIGKKKPDFSHNTAYDCPYKTDNNRIKSDLLSFCLSHKNDQQIGDAQSINMGHFDTHFKNNLDKSSNISCLCIAQSLKYESDDTRINRLFCAKIFVGIVEGTLFLHSNNVVHSDLKSNNILLKCTENGLLPKLCDFGLRKTMKNVKKDIQGLGLIYFEMLNMSSTVMELDKAKAELKTQKIFPPGFEQIFDMEAKIILRCMETKRMKIGDTRVLISDMTSICESLETCDKKKDSFHEQNTTNTPHFNDRVV</sequence>
<proteinExistence type="inferred from homology"/>
<keyword evidence="2" id="KW-0808">Transferase</keyword>
<comment type="similarity">
    <text evidence="7">Belongs to the protein kinase superfamily.</text>
</comment>
<dbReference type="GO" id="GO:0004674">
    <property type="term" value="F:protein serine/threonine kinase activity"/>
    <property type="evidence" value="ECO:0007669"/>
    <property type="project" value="UniProtKB-KW"/>
</dbReference>
<dbReference type="GO" id="GO:0005524">
    <property type="term" value="F:ATP binding"/>
    <property type="evidence" value="ECO:0007669"/>
    <property type="project" value="UniProtKB-UniRule"/>
</dbReference>
<evidence type="ECO:0000256" key="2">
    <source>
        <dbReference type="ARBA" id="ARBA00022679"/>
    </source>
</evidence>
<dbReference type="OrthoDB" id="2191713at2759"/>
<feature type="binding site" evidence="6">
    <location>
        <position position="41"/>
    </location>
    <ligand>
        <name>ATP</name>
        <dbReference type="ChEBI" id="CHEBI:30616"/>
    </ligand>
</feature>
<dbReference type="InterPro" id="IPR000719">
    <property type="entry name" value="Prot_kinase_dom"/>
</dbReference>
<dbReference type="SMART" id="SM00220">
    <property type="entry name" value="S_TKc"/>
    <property type="match status" value="1"/>
</dbReference>
<keyword evidence="4 9" id="KW-0418">Kinase</keyword>
<dbReference type="Proteomes" id="UP000051530">
    <property type="component" value="Unassembled WGS sequence"/>
</dbReference>
<dbReference type="Gene3D" id="3.30.200.20">
    <property type="entry name" value="Phosphorylase Kinase, domain 1"/>
    <property type="match status" value="1"/>
</dbReference>
<dbReference type="InterPro" id="IPR011009">
    <property type="entry name" value="Kinase-like_dom_sf"/>
</dbReference>
<keyword evidence="3 6" id="KW-0547">Nucleotide-binding</keyword>
<organism evidence="9 10">
    <name type="scientific">Pseudoloma neurophilia</name>
    <dbReference type="NCBI Taxonomy" id="146866"/>
    <lineage>
        <taxon>Eukaryota</taxon>
        <taxon>Fungi</taxon>
        <taxon>Fungi incertae sedis</taxon>
        <taxon>Microsporidia</taxon>
        <taxon>Pseudoloma</taxon>
    </lineage>
</organism>
<gene>
    <name evidence="9" type="ORF">M153_1630008161</name>
</gene>
<keyword evidence="1 7" id="KW-0723">Serine/threonine-protein kinase</keyword>
<reference evidence="9 10" key="1">
    <citation type="submission" date="2015-07" db="EMBL/GenBank/DDBJ databases">
        <title>The genome of Pseudoloma neurophilia, a relevant intracellular parasite of the zebrafish.</title>
        <authorList>
            <person name="Ndikumana S."/>
            <person name="Pelin A."/>
            <person name="Sanders J."/>
            <person name="Corradi N."/>
        </authorList>
    </citation>
    <scope>NUCLEOTIDE SEQUENCE [LARGE SCALE GENOMIC DNA]</scope>
    <source>
        <strain evidence="9 10">MK1</strain>
    </source>
</reference>
<dbReference type="PANTHER" id="PTHR24345">
    <property type="entry name" value="SERINE/THREONINE-PROTEIN KINASE PLK"/>
    <property type="match status" value="1"/>
</dbReference>
<dbReference type="SUPFAM" id="SSF56112">
    <property type="entry name" value="Protein kinase-like (PK-like)"/>
    <property type="match status" value="1"/>
</dbReference>
<dbReference type="EMBL" id="LGUB01000039">
    <property type="protein sequence ID" value="KRH94705.1"/>
    <property type="molecule type" value="Genomic_DNA"/>
</dbReference>
<protein>
    <submittedName>
        <fullName evidence="9">PEK protein kinase</fullName>
    </submittedName>
</protein>
<dbReference type="PROSITE" id="PS50011">
    <property type="entry name" value="PROTEIN_KINASE_DOM"/>
    <property type="match status" value="1"/>
</dbReference>
<feature type="domain" description="Protein kinase" evidence="8">
    <location>
        <begin position="12"/>
        <end position="457"/>
    </location>
</feature>
<evidence type="ECO:0000256" key="4">
    <source>
        <dbReference type="ARBA" id="ARBA00022777"/>
    </source>
</evidence>
<keyword evidence="5 6" id="KW-0067">ATP-binding</keyword>
<dbReference type="InterPro" id="IPR008271">
    <property type="entry name" value="Ser/Thr_kinase_AS"/>
</dbReference>
<dbReference type="Gene3D" id="1.10.510.10">
    <property type="entry name" value="Transferase(Phosphotransferase) domain 1"/>
    <property type="match status" value="1"/>
</dbReference>
<evidence type="ECO:0000256" key="1">
    <source>
        <dbReference type="ARBA" id="ARBA00022527"/>
    </source>
</evidence>
<evidence type="ECO:0000256" key="7">
    <source>
        <dbReference type="RuleBase" id="RU000304"/>
    </source>
</evidence>
<accession>A0A0R0M6F0</accession>
<name>A0A0R0M6F0_9MICR</name>
<dbReference type="Pfam" id="PF00069">
    <property type="entry name" value="Pkinase"/>
    <property type="match status" value="2"/>
</dbReference>
<dbReference type="PROSITE" id="PS00107">
    <property type="entry name" value="PROTEIN_KINASE_ATP"/>
    <property type="match status" value="1"/>
</dbReference>